<gene>
    <name evidence="2" type="ORF">CAMP_LOCUS10059</name>
</gene>
<feature type="signal peptide" evidence="1">
    <location>
        <begin position="1"/>
        <end position="19"/>
    </location>
</feature>
<sequence>MYLVTILGLISLSLGLGLAQEDQKKALVNKYIEYLRTANSEGLADILAEDFEIDRCGIDKISRATFLKSISKLDKSRTRPVRGFAFLETSGEVKLDVDDGLTVNGFEFTEDLKKISGEIISLCDDEIPIHTSLINEALEIATNLIYTPKIHDDVKVVGCGQKKHKSSNLLRAIPIDNFKRILINDEELHRDGSVSFTLDFLEEDLTKVMTSINYQVAPNQRVISEEQWLSCDADFYPGLKSEDLEFDKENYEVYCGDIQYHIDPQEYFRLFRNTPKMEYKKNCVKAGKENWIECLNFVVHDIGRDRKIVSSVRCFDYEDVKILKKYHDSILDSLQELLDVFVDAINQNNQTIYEEIATFPYPTLGYPKNMPKLIIRDGSLIQKDLNVTFHAIAEFTDLEYSARRLDGKLVLIEEKREDDWVKKYEEEWEKLNID</sequence>
<name>A0A9P1IKT9_9PELO</name>
<organism evidence="2 3">
    <name type="scientific">Caenorhabditis angaria</name>
    <dbReference type="NCBI Taxonomy" id="860376"/>
    <lineage>
        <taxon>Eukaryota</taxon>
        <taxon>Metazoa</taxon>
        <taxon>Ecdysozoa</taxon>
        <taxon>Nematoda</taxon>
        <taxon>Chromadorea</taxon>
        <taxon>Rhabditida</taxon>
        <taxon>Rhabditina</taxon>
        <taxon>Rhabditomorpha</taxon>
        <taxon>Rhabditoidea</taxon>
        <taxon>Rhabditidae</taxon>
        <taxon>Peloderinae</taxon>
        <taxon>Caenorhabditis</taxon>
    </lineage>
</organism>
<accession>A0A9P1IKT9</accession>
<evidence type="ECO:0000256" key="1">
    <source>
        <dbReference type="SAM" id="SignalP"/>
    </source>
</evidence>
<reference evidence="2" key="1">
    <citation type="submission" date="2022-11" db="EMBL/GenBank/DDBJ databases">
        <authorList>
            <person name="Kikuchi T."/>
        </authorList>
    </citation>
    <scope>NUCLEOTIDE SEQUENCE</scope>
    <source>
        <strain evidence="2">PS1010</strain>
    </source>
</reference>
<evidence type="ECO:0008006" key="4">
    <source>
        <dbReference type="Google" id="ProtNLM"/>
    </source>
</evidence>
<protein>
    <recommendedName>
        <fullName evidence="4">DUF38 domain-containing protein</fullName>
    </recommendedName>
</protein>
<dbReference type="Proteomes" id="UP001152747">
    <property type="component" value="Unassembled WGS sequence"/>
</dbReference>
<feature type="chain" id="PRO_5040197075" description="DUF38 domain-containing protein" evidence="1">
    <location>
        <begin position="20"/>
        <end position="434"/>
    </location>
</feature>
<keyword evidence="3" id="KW-1185">Reference proteome</keyword>
<evidence type="ECO:0000313" key="3">
    <source>
        <dbReference type="Proteomes" id="UP001152747"/>
    </source>
</evidence>
<comment type="caution">
    <text evidence="2">The sequence shown here is derived from an EMBL/GenBank/DDBJ whole genome shotgun (WGS) entry which is preliminary data.</text>
</comment>
<keyword evidence="1" id="KW-0732">Signal</keyword>
<proteinExistence type="predicted"/>
<dbReference type="EMBL" id="CANHGI010000004">
    <property type="protein sequence ID" value="CAI5447422.1"/>
    <property type="molecule type" value="Genomic_DNA"/>
</dbReference>
<evidence type="ECO:0000313" key="2">
    <source>
        <dbReference type="EMBL" id="CAI5447422.1"/>
    </source>
</evidence>
<dbReference type="AlphaFoldDB" id="A0A9P1IKT9"/>